<sequence>MYTHILLHTLLKLAHFLHNVYIAIRYACIVGYRKCTGLLCARTELDLLLRMRAKTKKIPRHLVIVLGLCDESVLDCVRIIGWCIALNIPYISFFDRNGFLKKNEANLKEEFAKKRPDLIEHIIWNSHTKPPSQNGITGSKSKINVLLLSDTDNKGKIVTLVQSLTRAVSLGKLDPEDITDQLISEKLNMKGLPNPDLALIYGYTCSTHGLLPLHTRTTEFLTLPLYISISVEDFIYLLERYSKFVQRYGK</sequence>
<accession>E2A8V9</accession>
<evidence type="ECO:0000313" key="15">
    <source>
        <dbReference type="Proteomes" id="UP000000311"/>
    </source>
</evidence>
<evidence type="ECO:0000256" key="5">
    <source>
        <dbReference type="ARBA" id="ARBA00012596"/>
    </source>
</evidence>
<evidence type="ECO:0000256" key="8">
    <source>
        <dbReference type="ARBA" id="ARBA00022824"/>
    </source>
</evidence>
<comment type="subcellular location">
    <subcellularLocation>
        <location evidence="2">Endoplasmic reticulum membrane</location>
    </subcellularLocation>
</comment>
<organism evidence="15">
    <name type="scientific">Camponotus floridanus</name>
    <name type="common">Florida carpenter ant</name>
    <dbReference type="NCBI Taxonomy" id="104421"/>
    <lineage>
        <taxon>Eukaryota</taxon>
        <taxon>Metazoa</taxon>
        <taxon>Ecdysozoa</taxon>
        <taxon>Arthropoda</taxon>
        <taxon>Hexapoda</taxon>
        <taxon>Insecta</taxon>
        <taxon>Pterygota</taxon>
        <taxon>Neoptera</taxon>
        <taxon>Endopterygota</taxon>
        <taxon>Hymenoptera</taxon>
        <taxon>Apocrita</taxon>
        <taxon>Aculeata</taxon>
        <taxon>Formicoidea</taxon>
        <taxon>Formicidae</taxon>
        <taxon>Formicinae</taxon>
        <taxon>Camponotus</taxon>
    </lineage>
</organism>
<dbReference type="InterPro" id="IPR036424">
    <property type="entry name" value="UPP_synth-like_sf"/>
</dbReference>
<dbReference type="EMBL" id="GL437663">
    <property type="protein sequence ID" value="EFN70188.1"/>
    <property type="molecule type" value="Genomic_DNA"/>
</dbReference>
<keyword evidence="10" id="KW-1133">Transmembrane helix</keyword>
<comment type="pathway">
    <text evidence="3">Protein modification; protein glycosylation.</text>
</comment>
<dbReference type="Gene3D" id="3.40.1180.10">
    <property type="entry name" value="Decaprenyl diphosphate synthase-like"/>
    <property type="match status" value="1"/>
</dbReference>
<evidence type="ECO:0000256" key="7">
    <source>
        <dbReference type="ARBA" id="ARBA00022692"/>
    </source>
</evidence>
<dbReference type="STRING" id="104421.E2A8V9"/>
<keyword evidence="8" id="KW-0256">Endoplasmic reticulum</keyword>
<keyword evidence="14" id="KW-0675">Receptor</keyword>
<dbReference type="InterPro" id="IPR038887">
    <property type="entry name" value="Nus1/NgBR"/>
</dbReference>
<keyword evidence="11" id="KW-0472">Membrane</keyword>
<dbReference type="InParanoid" id="E2A8V9"/>
<dbReference type="OMA" id="AWSSCAG"/>
<proteinExistence type="inferred from homology"/>
<dbReference type="SUPFAM" id="SSF64005">
    <property type="entry name" value="Undecaprenyl diphosphate synthase"/>
    <property type="match status" value="1"/>
</dbReference>
<dbReference type="GO" id="GO:1904423">
    <property type="term" value="C:dehydrodolichyl diphosphate synthase complex"/>
    <property type="evidence" value="ECO:0007669"/>
    <property type="project" value="InterPro"/>
</dbReference>
<dbReference type="PANTHER" id="PTHR21528:SF0">
    <property type="entry name" value="DEHYDRODOLICHYL DIPHOSPHATE SYNTHASE COMPLEX SUBUNIT NUS1"/>
    <property type="match status" value="1"/>
</dbReference>
<evidence type="ECO:0000256" key="11">
    <source>
        <dbReference type="ARBA" id="ARBA00023136"/>
    </source>
</evidence>
<dbReference type="AlphaFoldDB" id="E2A8V9"/>
<dbReference type="Proteomes" id="UP000000311">
    <property type="component" value="Unassembled WGS sequence"/>
</dbReference>
<evidence type="ECO:0000256" key="3">
    <source>
        <dbReference type="ARBA" id="ARBA00004922"/>
    </source>
</evidence>
<keyword evidence="9" id="KW-0460">Magnesium</keyword>
<feature type="signal peptide" evidence="13">
    <location>
        <begin position="1"/>
        <end position="22"/>
    </location>
</feature>
<comment type="similarity">
    <text evidence="4">Belongs to the UPP synthase family.</text>
</comment>
<comment type="catalytic activity">
    <reaction evidence="12">
        <text>n isopentenyl diphosphate + (2E,6E)-farnesyl diphosphate = a di-trans,poly-cis-polyprenyl diphosphate + n diphosphate</text>
        <dbReference type="Rhea" id="RHEA:53008"/>
        <dbReference type="Rhea" id="RHEA-COMP:19494"/>
        <dbReference type="ChEBI" id="CHEBI:33019"/>
        <dbReference type="ChEBI" id="CHEBI:128769"/>
        <dbReference type="ChEBI" id="CHEBI:136960"/>
        <dbReference type="ChEBI" id="CHEBI:175763"/>
        <dbReference type="EC" id="2.5.1.87"/>
    </reaction>
</comment>
<keyword evidence="13" id="KW-0732">Signal</keyword>
<evidence type="ECO:0000256" key="4">
    <source>
        <dbReference type="ARBA" id="ARBA00005432"/>
    </source>
</evidence>
<evidence type="ECO:0000256" key="2">
    <source>
        <dbReference type="ARBA" id="ARBA00004586"/>
    </source>
</evidence>
<evidence type="ECO:0000256" key="1">
    <source>
        <dbReference type="ARBA" id="ARBA00001946"/>
    </source>
</evidence>
<dbReference type="FunCoup" id="E2A8V9">
    <property type="interactions" value="1185"/>
</dbReference>
<comment type="cofactor">
    <cofactor evidence="1">
        <name>Mg(2+)</name>
        <dbReference type="ChEBI" id="CHEBI:18420"/>
    </cofactor>
</comment>
<dbReference type="EC" id="2.5.1.87" evidence="5"/>
<evidence type="ECO:0000256" key="10">
    <source>
        <dbReference type="ARBA" id="ARBA00022989"/>
    </source>
</evidence>
<dbReference type="KEGG" id="cfo:105249679"/>
<evidence type="ECO:0000256" key="6">
    <source>
        <dbReference type="ARBA" id="ARBA00022679"/>
    </source>
</evidence>
<gene>
    <name evidence="14" type="ORF">EAG_01505</name>
</gene>
<dbReference type="UniPathway" id="UPA00378"/>
<dbReference type="GO" id="GO:0045547">
    <property type="term" value="F:ditrans,polycis-polyprenyl diphosphate synthase [(2E,6E)-farnesyl diphosphate specific] activity"/>
    <property type="evidence" value="ECO:0007669"/>
    <property type="project" value="UniProtKB-EC"/>
</dbReference>
<reference evidence="14 15" key="1">
    <citation type="journal article" date="2010" name="Science">
        <title>Genomic comparison of the ants Camponotus floridanus and Harpegnathos saltator.</title>
        <authorList>
            <person name="Bonasio R."/>
            <person name="Zhang G."/>
            <person name="Ye C."/>
            <person name="Mutti N.S."/>
            <person name="Fang X."/>
            <person name="Qin N."/>
            <person name="Donahue G."/>
            <person name="Yang P."/>
            <person name="Li Q."/>
            <person name="Li C."/>
            <person name="Zhang P."/>
            <person name="Huang Z."/>
            <person name="Berger S.L."/>
            <person name="Reinberg D."/>
            <person name="Wang J."/>
            <person name="Liebig J."/>
        </authorList>
    </citation>
    <scope>NUCLEOTIDE SEQUENCE [LARGE SCALE GENOMIC DNA]</scope>
    <source>
        <strain evidence="15">C129</strain>
    </source>
</reference>
<keyword evidence="7" id="KW-0812">Transmembrane</keyword>
<evidence type="ECO:0000256" key="12">
    <source>
        <dbReference type="ARBA" id="ARBA00047353"/>
    </source>
</evidence>
<dbReference type="PANTHER" id="PTHR21528">
    <property type="entry name" value="DEHYDRODOLICHYL DIPHOSPHATE SYNTHASE COMPLEX SUBUNIT NUS1"/>
    <property type="match status" value="1"/>
</dbReference>
<keyword evidence="15" id="KW-1185">Reference proteome</keyword>
<name>E2A8V9_CAMFO</name>
<evidence type="ECO:0000313" key="14">
    <source>
        <dbReference type="EMBL" id="EFN70188.1"/>
    </source>
</evidence>
<dbReference type="GO" id="GO:0005789">
    <property type="term" value="C:endoplasmic reticulum membrane"/>
    <property type="evidence" value="ECO:0007669"/>
    <property type="project" value="UniProtKB-SubCell"/>
</dbReference>
<dbReference type="OrthoDB" id="19639at2759"/>
<evidence type="ECO:0000256" key="13">
    <source>
        <dbReference type="SAM" id="SignalP"/>
    </source>
</evidence>
<protein>
    <recommendedName>
        <fullName evidence="5">ditrans,polycis-polyprenyl diphosphate synthase [(2E,6E)-farnesyldiphosphate specific]</fullName>
        <ecNumber evidence="5">2.5.1.87</ecNumber>
    </recommendedName>
</protein>
<feature type="chain" id="PRO_5003157034" description="ditrans,polycis-polyprenyl diphosphate synthase [(2E,6E)-farnesyldiphosphate specific]" evidence="13">
    <location>
        <begin position="23"/>
        <end position="250"/>
    </location>
</feature>
<keyword evidence="6" id="KW-0808">Transferase</keyword>
<evidence type="ECO:0000256" key="9">
    <source>
        <dbReference type="ARBA" id="ARBA00022842"/>
    </source>
</evidence>